<protein>
    <submittedName>
        <fullName evidence="2">Phospholipid transport system transporter-binding protein</fullName>
    </submittedName>
</protein>
<dbReference type="Gene3D" id="3.30.750.24">
    <property type="entry name" value="STAS domain"/>
    <property type="match status" value="1"/>
</dbReference>
<dbReference type="InterPro" id="IPR002645">
    <property type="entry name" value="STAS_dom"/>
</dbReference>
<dbReference type="PANTHER" id="PTHR35849">
    <property type="entry name" value="BLR2341 PROTEIN"/>
    <property type="match status" value="1"/>
</dbReference>
<dbReference type="PROSITE" id="PS50801">
    <property type="entry name" value="STAS"/>
    <property type="match status" value="1"/>
</dbReference>
<dbReference type="RefSeq" id="WP_132691100.1">
    <property type="nucleotide sequence ID" value="NZ_SMFT01000003.1"/>
</dbReference>
<feature type="domain" description="STAS" evidence="1">
    <location>
        <begin position="11"/>
        <end position="124"/>
    </location>
</feature>
<dbReference type="PANTHER" id="PTHR35849:SF1">
    <property type="entry name" value="INTERMEMBRANE PHOSPHOLIPID TRANSPORT SYSTEM BINDING PROTEIN MLAB"/>
    <property type="match status" value="1"/>
</dbReference>
<gene>
    <name evidence="2" type="ORF">EV694_1523</name>
</gene>
<sequence length="124" mass="14094">MLKNHTTAKVLQWEVVEQDAIIHIHLVGELTREHLLSLYEQQQPLLHKCVKAHQIYWDLKQVTRIDSAGFAFLCDLLHQSQTNLGGGDSLDHTTKQVVINNAPSQLLTLSDLFGLSAWVKQFLI</sequence>
<dbReference type="InterPro" id="IPR036513">
    <property type="entry name" value="STAS_dom_sf"/>
</dbReference>
<name>A0A4R1FUF0_9PAST</name>
<organism evidence="2 3">
    <name type="scientific">Volucribacter psittacicida</name>
    <dbReference type="NCBI Taxonomy" id="203482"/>
    <lineage>
        <taxon>Bacteria</taxon>
        <taxon>Pseudomonadati</taxon>
        <taxon>Pseudomonadota</taxon>
        <taxon>Gammaproteobacteria</taxon>
        <taxon>Pasteurellales</taxon>
        <taxon>Pasteurellaceae</taxon>
        <taxon>Volucribacter</taxon>
    </lineage>
</organism>
<dbReference type="OrthoDB" id="5687860at2"/>
<dbReference type="Pfam" id="PF13466">
    <property type="entry name" value="STAS_2"/>
    <property type="match status" value="1"/>
</dbReference>
<keyword evidence="3" id="KW-1185">Reference proteome</keyword>
<dbReference type="InterPro" id="IPR058548">
    <property type="entry name" value="MlaB-like_STAS"/>
</dbReference>
<evidence type="ECO:0000313" key="3">
    <source>
        <dbReference type="Proteomes" id="UP000294702"/>
    </source>
</evidence>
<dbReference type="Proteomes" id="UP000294702">
    <property type="component" value="Unassembled WGS sequence"/>
</dbReference>
<dbReference type="EMBL" id="SMFT01000003">
    <property type="protein sequence ID" value="TCJ97930.1"/>
    <property type="molecule type" value="Genomic_DNA"/>
</dbReference>
<dbReference type="InterPro" id="IPR052746">
    <property type="entry name" value="MlaB_ABC_Transporter"/>
</dbReference>
<dbReference type="AlphaFoldDB" id="A0A4R1FUF0"/>
<dbReference type="SUPFAM" id="SSF52091">
    <property type="entry name" value="SpoIIaa-like"/>
    <property type="match status" value="1"/>
</dbReference>
<evidence type="ECO:0000313" key="2">
    <source>
        <dbReference type="EMBL" id="TCJ97930.1"/>
    </source>
</evidence>
<comment type="caution">
    <text evidence="2">The sequence shown here is derived from an EMBL/GenBank/DDBJ whole genome shotgun (WGS) entry which is preliminary data.</text>
</comment>
<proteinExistence type="predicted"/>
<reference evidence="2 3" key="1">
    <citation type="submission" date="2019-03" db="EMBL/GenBank/DDBJ databases">
        <title>Genomic Encyclopedia of Type Strains, Phase IV (KMG-IV): sequencing the most valuable type-strain genomes for metagenomic binning, comparative biology and taxonomic classification.</title>
        <authorList>
            <person name="Goeker M."/>
        </authorList>
    </citation>
    <scope>NUCLEOTIDE SEQUENCE [LARGE SCALE GENOMIC DNA]</scope>
    <source>
        <strain evidence="2 3">DSM 15534</strain>
    </source>
</reference>
<accession>A0A4R1FUF0</accession>
<evidence type="ECO:0000259" key="1">
    <source>
        <dbReference type="PROSITE" id="PS50801"/>
    </source>
</evidence>